<evidence type="ECO:0000313" key="2">
    <source>
        <dbReference type="EMBL" id="GAU50693.1"/>
    </source>
</evidence>
<proteinExistence type="predicted"/>
<dbReference type="EMBL" id="DF974845">
    <property type="protein sequence ID" value="GAU50693.1"/>
    <property type="molecule type" value="Genomic_DNA"/>
</dbReference>
<dbReference type="PANTHER" id="PTHR36617:SF16">
    <property type="entry name" value="OS04G0516500 PROTEIN"/>
    <property type="match status" value="1"/>
</dbReference>
<dbReference type="Proteomes" id="UP000242715">
    <property type="component" value="Unassembled WGS sequence"/>
</dbReference>
<dbReference type="InterPro" id="IPR026960">
    <property type="entry name" value="RVT-Znf"/>
</dbReference>
<gene>
    <name evidence="2" type="ORF">TSUD_410490</name>
</gene>
<reference evidence="3" key="1">
    <citation type="journal article" date="2017" name="Front. Plant Sci.">
        <title>Climate Clever Clovers: New Paradigm to Reduce the Environmental Footprint of Ruminants by Breeding Low Methanogenic Forages Utilizing Haplotype Variation.</title>
        <authorList>
            <person name="Kaur P."/>
            <person name="Appels R."/>
            <person name="Bayer P.E."/>
            <person name="Keeble-Gagnere G."/>
            <person name="Wang J."/>
            <person name="Hirakawa H."/>
            <person name="Shirasawa K."/>
            <person name="Vercoe P."/>
            <person name="Stefanova K."/>
            <person name="Durmic Z."/>
            <person name="Nichols P."/>
            <person name="Revell C."/>
            <person name="Isobe S.N."/>
            <person name="Edwards D."/>
            <person name="Erskine W."/>
        </authorList>
    </citation>
    <scope>NUCLEOTIDE SEQUENCE [LARGE SCALE GENOMIC DNA]</scope>
    <source>
        <strain evidence="3">cv. Daliak</strain>
    </source>
</reference>
<dbReference type="OrthoDB" id="1736633at2759"/>
<dbReference type="Pfam" id="PF13966">
    <property type="entry name" value="zf-RVT"/>
    <property type="match status" value="1"/>
</dbReference>
<evidence type="ECO:0000259" key="1">
    <source>
        <dbReference type="Pfam" id="PF13966"/>
    </source>
</evidence>
<name>A0A2Z6P7G3_TRISU</name>
<dbReference type="PANTHER" id="PTHR36617">
    <property type="entry name" value="PROTEIN, PUTATIVE-RELATED"/>
    <property type="match status" value="1"/>
</dbReference>
<protein>
    <recommendedName>
        <fullName evidence="1">Reverse transcriptase zinc-binding domain-containing protein</fullName>
    </recommendedName>
</protein>
<sequence length="262" mass="31239">MQQQAVVQEVGRVIEGRWQWELVWRRDRFQWEHDQYNELMEIIALFVPVDTADRWLWLGDGTQGFTVKSAYLRMENMVTIRRILEPVQEFVFKRLWKCAVPSKVRAFVWQMLLDRVQTKENLFKRKILQADQQLCLSCGVKTENVVHLFLHCDWVAKVWYKIMGWLGFCLIIPSNLATSFAMWATCSTNKKEKAGLCLIWNAFMWTVWKRRNDLVFNNVAASVEEVVDQIQAVSWQWFIGRMAKGPCLLYEWNWSPMDCMRR</sequence>
<keyword evidence="3" id="KW-1185">Reference proteome</keyword>
<accession>A0A2Z6P7G3</accession>
<evidence type="ECO:0000313" key="3">
    <source>
        <dbReference type="Proteomes" id="UP000242715"/>
    </source>
</evidence>
<feature type="domain" description="Reverse transcriptase zinc-binding" evidence="1">
    <location>
        <begin position="65"/>
        <end position="159"/>
    </location>
</feature>
<dbReference type="AlphaFoldDB" id="A0A2Z6P7G3"/>
<organism evidence="2 3">
    <name type="scientific">Trifolium subterraneum</name>
    <name type="common">Subterranean clover</name>
    <dbReference type="NCBI Taxonomy" id="3900"/>
    <lineage>
        <taxon>Eukaryota</taxon>
        <taxon>Viridiplantae</taxon>
        <taxon>Streptophyta</taxon>
        <taxon>Embryophyta</taxon>
        <taxon>Tracheophyta</taxon>
        <taxon>Spermatophyta</taxon>
        <taxon>Magnoliopsida</taxon>
        <taxon>eudicotyledons</taxon>
        <taxon>Gunneridae</taxon>
        <taxon>Pentapetalae</taxon>
        <taxon>rosids</taxon>
        <taxon>fabids</taxon>
        <taxon>Fabales</taxon>
        <taxon>Fabaceae</taxon>
        <taxon>Papilionoideae</taxon>
        <taxon>50 kb inversion clade</taxon>
        <taxon>NPAAA clade</taxon>
        <taxon>Hologalegina</taxon>
        <taxon>IRL clade</taxon>
        <taxon>Trifolieae</taxon>
        <taxon>Trifolium</taxon>
    </lineage>
</organism>